<gene>
    <name evidence="1" type="ORF">SCF082_LOCUS8270</name>
</gene>
<dbReference type="Proteomes" id="UP001642464">
    <property type="component" value="Unassembled WGS sequence"/>
</dbReference>
<accession>A0ABP0IPV2</accession>
<name>A0ABP0IPV2_9DINO</name>
<protein>
    <submittedName>
        <fullName evidence="1">Uncharacterized protein</fullName>
    </submittedName>
</protein>
<dbReference type="EMBL" id="CAXAMM010004703">
    <property type="protein sequence ID" value="CAK9004620.1"/>
    <property type="molecule type" value="Genomic_DNA"/>
</dbReference>
<comment type="caution">
    <text evidence="1">The sequence shown here is derived from an EMBL/GenBank/DDBJ whole genome shotgun (WGS) entry which is preliminary data.</text>
</comment>
<evidence type="ECO:0000313" key="2">
    <source>
        <dbReference type="Proteomes" id="UP001642464"/>
    </source>
</evidence>
<proteinExistence type="predicted"/>
<keyword evidence="2" id="KW-1185">Reference proteome</keyword>
<organism evidence="1 2">
    <name type="scientific">Durusdinium trenchii</name>
    <dbReference type="NCBI Taxonomy" id="1381693"/>
    <lineage>
        <taxon>Eukaryota</taxon>
        <taxon>Sar</taxon>
        <taxon>Alveolata</taxon>
        <taxon>Dinophyceae</taxon>
        <taxon>Suessiales</taxon>
        <taxon>Symbiodiniaceae</taxon>
        <taxon>Durusdinium</taxon>
    </lineage>
</organism>
<evidence type="ECO:0000313" key="1">
    <source>
        <dbReference type="EMBL" id="CAK9004620.1"/>
    </source>
</evidence>
<sequence>MELHWRRSVTSPSACAWQRRPTSPWTHAPGCRPRTTFRKASRCHGPAWRKRCRKPWPWLQA</sequence>
<reference evidence="1 2" key="1">
    <citation type="submission" date="2024-02" db="EMBL/GenBank/DDBJ databases">
        <authorList>
            <person name="Chen Y."/>
            <person name="Shah S."/>
            <person name="Dougan E. K."/>
            <person name="Thang M."/>
            <person name="Chan C."/>
        </authorList>
    </citation>
    <scope>NUCLEOTIDE SEQUENCE [LARGE SCALE GENOMIC DNA]</scope>
</reference>